<evidence type="ECO:0000313" key="3">
    <source>
        <dbReference type="Proteomes" id="UP000789405"/>
    </source>
</evidence>
<protein>
    <submittedName>
        <fullName evidence="2">7747_t:CDS:1</fullName>
    </submittedName>
</protein>
<feature type="region of interest" description="Disordered" evidence="1">
    <location>
        <begin position="1"/>
        <end position="20"/>
    </location>
</feature>
<sequence length="74" mass="8755">MSSTRKFNTQSEKKNYLNRAENTENMECIENVEDTDMEDVEPWNLVDLWQFKSVAMLNFQILKNLIKSLLAIQI</sequence>
<organism evidence="2 3">
    <name type="scientific">Dentiscutata erythropus</name>
    <dbReference type="NCBI Taxonomy" id="1348616"/>
    <lineage>
        <taxon>Eukaryota</taxon>
        <taxon>Fungi</taxon>
        <taxon>Fungi incertae sedis</taxon>
        <taxon>Mucoromycota</taxon>
        <taxon>Glomeromycotina</taxon>
        <taxon>Glomeromycetes</taxon>
        <taxon>Diversisporales</taxon>
        <taxon>Gigasporaceae</taxon>
        <taxon>Dentiscutata</taxon>
    </lineage>
</organism>
<comment type="caution">
    <text evidence="2">The sequence shown here is derived from an EMBL/GenBank/DDBJ whole genome shotgun (WGS) entry which is preliminary data.</text>
</comment>
<dbReference type="Proteomes" id="UP000789405">
    <property type="component" value="Unassembled WGS sequence"/>
</dbReference>
<dbReference type="AlphaFoldDB" id="A0A9N9JLJ8"/>
<evidence type="ECO:0000256" key="1">
    <source>
        <dbReference type="SAM" id="MobiDB-lite"/>
    </source>
</evidence>
<keyword evidence="3" id="KW-1185">Reference proteome</keyword>
<evidence type="ECO:0000313" key="2">
    <source>
        <dbReference type="EMBL" id="CAG8786939.1"/>
    </source>
</evidence>
<dbReference type="EMBL" id="CAJVPY010024583">
    <property type="protein sequence ID" value="CAG8786939.1"/>
    <property type="molecule type" value="Genomic_DNA"/>
</dbReference>
<reference evidence="2" key="1">
    <citation type="submission" date="2021-06" db="EMBL/GenBank/DDBJ databases">
        <authorList>
            <person name="Kallberg Y."/>
            <person name="Tangrot J."/>
            <person name="Rosling A."/>
        </authorList>
    </citation>
    <scope>NUCLEOTIDE SEQUENCE</scope>
    <source>
        <strain evidence="2">MA453B</strain>
    </source>
</reference>
<name>A0A9N9JLJ8_9GLOM</name>
<feature type="compositionally biased region" description="Polar residues" evidence="1">
    <location>
        <begin position="1"/>
        <end position="10"/>
    </location>
</feature>
<accession>A0A9N9JLJ8</accession>
<proteinExistence type="predicted"/>
<gene>
    <name evidence="2" type="ORF">DERYTH_LOCUS20607</name>
</gene>